<feature type="compositionally biased region" description="Polar residues" evidence="1">
    <location>
        <begin position="426"/>
        <end position="446"/>
    </location>
</feature>
<dbReference type="PANTHER" id="PTHR11439:SF450">
    <property type="entry name" value="REVERSE TRANSCRIPTASE TY1_COPIA-TYPE DOMAIN-CONTAINING PROTEIN"/>
    <property type="match status" value="1"/>
</dbReference>
<feature type="compositionally biased region" description="Low complexity" evidence="1">
    <location>
        <begin position="341"/>
        <end position="354"/>
    </location>
</feature>
<dbReference type="CDD" id="cd22541">
    <property type="entry name" value="SP5_N"/>
    <property type="match status" value="1"/>
</dbReference>
<feature type="domain" description="Retroviral polymerase SH3-like" evidence="3">
    <location>
        <begin position="271"/>
        <end position="307"/>
    </location>
</feature>
<evidence type="ECO:0000256" key="1">
    <source>
        <dbReference type="SAM" id="MobiDB-lite"/>
    </source>
</evidence>
<protein>
    <recommendedName>
        <fullName evidence="5">Reverse transcriptase Ty1/copia-type domain-containing protein</fullName>
    </recommendedName>
</protein>
<dbReference type="InterPro" id="IPR057670">
    <property type="entry name" value="SH3_retrovirus"/>
</dbReference>
<dbReference type="EMBL" id="OIVN01000199">
    <property type="protein sequence ID" value="SPC76100.1"/>
    <property type="molecule type" value="Genomic_DNA"/>
</dbReference>
<reference evidence="4" key="1">
    <citation type="submission" date="2018-02" db="EMBL/GenBank/DDBJ databases">
        <authorList>
            <person name="Cohen D.B."/>
            <person name="Kent A.D."/>
        </authorList>
    </citation>
    <scope>NUCLEOTIDE SEQUENCE</scope>
</reference>
<feature type="region of interest" description="Disordered" evidence="1">
    <location>
        <begin position="1524"/>
        <end position="1553"/>
    </location>
</feature>
<feature type="region of interest" description="Disordered" evidence="1">
    <location>
        <begin position="307"/>
        <end position="448"/>
    </location>
</feature>
<proteinExistence type="predicted"/>
<dbReference type="InterPro" id="IPR013103">
    <property type="entry name" value="RVT_2"/>
</dbReference>
<feature type="compositionally biased region" description="Polar residues" evidence="1">
    <location>
        <begin position="360"/>
        <end position="376"/>
    </location>
</feature>
<feature type="compositionally biased region" description="Basic and acidic residues" evidence="1">
    <location>
        <begin position="980"/>
        <end position="998"/>
    </location>
</feature>
<feature type="compositionally biased region" description="Polar residues" evidence="1">
    <location>
        <begin position="141"/>
        <end position="158"/>
    </location>
</feature>
<dbReference type="InterPro" id="IPR043502">
    <property type="entry name" value="DNA/RNA_pol_sf"/>
</dbReference>
<feature type="compositionally biased region" description="Acidic residues" evidence="1">
    <location>
        <begin position="1524"/>
        <end position="1537"/>
    </location>
</feature>
<accession>A0A2N9EN40</accession>
<evidence type="ECO:0000313" key="4">
    <source>
        <dbReference type="EMBL" id="SPC76100.1"/>
    </source>
</evidence>
<feature type="region of interest" description="Disordered" evidence="1">
    <location>
        <begin position="684"/>
        <end position="709"/>
    </location>
</feature>
<dbReference type="SUPFAM" id="SSF56672">
    <property type="entry name" value="DNA/RNA polymerases"/>
    <property type="match status" value="1"/>
</dbReference>
<dbReference type="Pfam" id="PF14223">
    <property type="entry name" value="Retrotran_gag_2"/>
    <property type="match status" value="1"/>
</dbReference>
<feature type="region of interest" description="Disordered" evidence="1">
    <location>
        <begin position="980"/>
        <end position="1008"/>
    </location>
</feature>
<dbReference type="Pfam" id="PF25597">
    <property type="entry name" value="SH3_retrovirus"/>
    <property type="match status" value="1"/>
</dbReference>
<dbReference type="Pfam" id="PF07727">
    <property type="entry name" value="RVT_2"/>
    <property type="match status" value="2"/>
</dbReference>
<evidence type="ECO:0008006" key="5">
    <source>
        <dbReference type="Google" id="ProtNLM"/>
    </source>
</evidence>
<feature type="region of interest" description="Disordered" evidence="1">
    <location>
        <begin position="137"/>
        <end position="185"/>
    </location>
</feature>
<feature type="compositionally biased region" description="Low complexity" evidence="1">
    <location>
        <begin position="172"/>
        <end position="185"/>
    </location>
</feature>
<feature type="compositionally biased region" description="Polar residues" evidence="1">
    <location>
        <begin position="688"/>
        <end position="709"/>
    </location>
</feature>
<dbReference type="CDD" id="cd09272">
    <property type="entry name" value="RNase_HI_RT_Ty1"/>
    <property type="match status" value="1"/>
</dbReference>
<organism evidence="4">
    <name type="scientific">Fagus sylvatica</name>
    <name type="common">Beechnut</name>
    <dbReference type="NCBI Taxonomy" id="28930"/>
    <lineage>
        <taxon>Eukaryota</taxon>
        <taxon>Viridiplantae</taxon>
        <taxon>Streptophyta</taxon>
        <taxon>Embryophyta</taxon>
        <taxon>Tracheophyta</taxon>
        <taxon>Spermatophyta</taxon>
        <taxon>Magnoliopsida</taxon>
        <taxon>eudicotyledons</taxon>
        <taxon>Gunneridae</taxon>
        <taxon>Pentapetalae</taxon>
        <taxon>rosids</taxon>
        <taxon>fabids</taxon>
        <taxon>Fagales</taxon>
        <taxon>Fagaceae</taxon>
        <taxon>Fagus</taxon>
    </lineage>
</organism>
<feature type="domain" description="Reverse transcriptase Ty1/copia-type" evidence="2">
    <location>
        <begin position="609"/>
        <end position="690"/>
    </location>
</feature>
<feature type="compositionally biased region" description="Low complexity" evidence="1">
    <location>
        <begin position="405"/>
        <end position="425"/>
    </location>
</feature>
<sequence>MSTIFETLVPSLVGLNSSRAVWLTLEKMFSSQSRARVMTTRYTLATLKKGNQTITDYFQKAKACTDLLASIGEPISDSAITSYILAGLPHDYDSIIATVNTRVEAFPLDELYGHLLTHELRIDQQALSSLDIPAPNANFAAKTSQPSQNRSRQSFSQHGRSRGRGRTHFSQGRGSPHFSSSNSGSSRAFCQICFKVGHTAQACWHRFDQNFQASSNQSSQAFTASTSSTMDSAWYPNTGANNHITADYGNLNLHAEDYTGQDQVRIGNGQGYSLNHKGYKCLDPTTNRIYIARNVVFDETVFPYATSSHSHTTPLAPPPHIRLPSLTNSTQLPHSYPLPPKSTISPTKSSSLSPHKYLPLSSQISPPKSVQHSLTDSASPKSHKHPPLSSQISPPKSPQHPLTDSASQKSHTPSSSSSTPPNASSLINESSLPTSASPRVSTNDSLQVPCDDTQAVAHPMQTRGKDNISKPKVFFPGIIKYPIPKALLAATDQDSIEPTSYTTASKHPAWRAAMNIEFTALLHNGTWKLVPPKPNMNLVGCKWVFRIKRKADGSTERYKARLVAKGFHQQPGIDYGETFSPVIKPVTIRTVLSIAVASNWDIRTQAELIFFLIYVDDIIVTGPNSSSITSLLSHLQQDFAVKDLGPLNFFLGVEAIKSDHGLYLSQRRYISDLLRKTNMHEAKPISSPMASSTSLSQFQGTPLSDPSSYRSTVGSLQYLSLTRPDIAFAVNKVCQFMTNPTDLHWSAVKRILRYLKHTSHHSLFLHKDSNFTIQAFSDADWASSPDDRRSTSGYCLFLGRNLISWSSHKQRTVSRSSTESEYRAIAHASAELVWLRSLLTELGVSSSSTPVLWCDNIGATYLTANPLFHARTKHIEIDFHFVRDLVSSKTVSVQFISSKDQVADTFTKPLPTAQFNSLRANLNAESGGKRFNLGDFVSSDSVLRCVSEELFDLASPTLDTWRVVKGLMVAERDSWSSVHSEDLPEGLSERDGDTRSTEETPSVSGSSKAVGLDDSWIARYYLSKVVDVDGLDGYRRKYQIPEDVVLRIPESDEIACSSRYGDVAFYEADFNADVRFPMQPLMRELLDHLNLAPGQLAPNAWRTVVGSMVMWKVLSDGKDDLTLDELLFCYKPCQIPASPGFWSLNMRQRGLKLVVGTPSSNREWKDNFVFVCGDNWEGYLCEKDEGFIRVRREWGVPSSSALRRPKLNEDGHNRVLRALHHNQHHYKHFVRPELLALYSFGPEPSEAVLSLQEINEKRMATAKLNREKLKKMMSQQEEAPLTLGKKRKTDSSSKKVVDERSLPLPPPAPKPSVTEPVSAPSVEVIEIPSAPSSSRTIEKAPTLPRDASLASRRAKTVVTKDDVNEYEKVNTDVIKVAGVHSLMKGLTKFTAIANRCLQWEDALMKHKVQLSEAAQSNQRLSALVNELTLDRDRVVGEMASLKGEMAVKVDELKKEVAGRKSADERLERLTSQMEAIKVTAVEEFKSSEAYDDNNTKYFLAGFSLLKRQAKEKYPDLDFEAFQPFEDDESVMPVEDVDGGTTSADPQMDDDAAS</sequence>
<name>A0A2N9EN40_FAGSY</name>
<dbReference type="PANTHER" id="PTHR11439">
    <property type="entry name" value="GAG-POL-RELATED RETROTRANSPOSON"/>
    <property type="match status" value="1"/>
</dbReference>
<feature type="domain" description="Reverse transcriptase Ty1/copia-type" evidence="2">
    <location>
        <begin position="524"/>
        <end position="602"/>
    </location>
</feature>
<evidence type="ECO:0000259" key="3">
    <source>
        <dbReference type="Pfam" id="PF25597"/>
    </source>
</evidence>
<feature type="compositionally biased region" description="Basic and acidic residues" evidence="1">
    <location>
        <begin position="1289"/>
        <end position="1301"/>
    </location>
</feature>
<gene>
    <name evidence="4" type="ORF">FSB_LOCUS3982</name>
</gene>
<evidence type="ECO:0000259" key="2">
    <source>
        <dbReference type="Pfam" id="PF07727"/>
    </source>
</evidence>
<feature type="region of interest" description="Disordered" evidence="1">
    <location>
        <begin position="1267"/>
        <end position="1319"/>
    </location>
</feature>